<dbReference type="GO" id="GO:0046872">
    <property type="term" value="F:metal ion binding"/>
    <property type="evidence" value="ECO:0007669"/>
    <property type="project" value="UniProtKB-KW"/>
</dbReference>
<dbReference type="CDD" id="cd02775">
    <property type="entry name" value="MopB_CT"/>
    <property type="match status" value="1"/>
</dbReference>
<evidence type="ECO:0000256" key="1">
    <source>
        <dbReference type="ARBA" id="ARBA00010312"/>
    </source>
</evidence>
<evidence type="ECO:0000259" key="9">
    <source>
        <dbReference type="PROSITE" id="PS51669"/>
    </source>
</evidence>
<dbReference type="Gene3D" id="3.30.2070.10">
    <property type="entry name" value="Formate dehydrogenase/DMSO reductase"/>
    <property type="match status" value="1"/>
</dbReference>
<accession>A0A211YR92</accession>
<keyword evidence="2" id="KW-0004">4Fe-4S</keyword>
<comment type="similarity">
    <text evidence="1">Belongs to the prokaryotic molybdopterin-containing oxidoreductase family.</text>
</comment>
<dbReference type="GO" id="GO:0016491">
    <property type="term" value="F:oxidoreductase activity"/>
    <property type="evidence" value="ECO:0007669"/>
    <property type="project" value="UniProtKB-KW"/>
</dbReference>
<sequence length="847" mass="94899">MGITRREMLKLTAATAAATALPLSLPRPRTVIAGAESSGSLTATRIAKTACIICGQKCPLEIHVAKVGGKEIISKVVYNRDPEYDQFFAVCGRPQTIPELRFLPERIRKPLLRVGKRGEGKFKEISWEEAFNILAERIKKYMDEPWRIVAVSHQGFEGGLVREFFKKVIGTPNTTQHCDTCHTGMDIGHKFIFGSPKGPSAFQPDYANADLVVLMGRNPAGGIVASAWSKIFTEGRANKMKLVVFDVRESRLTELADKYYIIPPGTDLAIALALLNVILNERLYNVDYLINWTNASMLLYVDTLEPVKLEDNPYMEKKKTYLVYDEYDQRFKLKTEAKKPALEFEGEYNRRPVKTVLLVLKDAVKEYTPEWAEKITGVPAEEIRWLAHEMARAAPRTFIDHNYKATRYYNEGMFSRAKMLVNVLLGSVGVKGGLAYPAGKPKFKSPISILGIETTKTQGEAIYKYWSKHGVENVVSKCWSQLLVKSIIEGKPYPIGVLFIHLENLVAHALTGRRLAEALKDEKRVEFIVVLDTTFNETVMYADLVLPVPFFFEAESITLGYAKKSYVSIVVDAQKAVDPPEGVDARPTWWILVELAKRLGKLDQGVKVDPVEVKKKQAEEAGLDYNELREKGYKLLWTKPKYHPWGGKPLATVTGELELINVAMLESYRDYIGKESPLNPLPCWVSPLWMRKGTLADNEFVVVEYQDSLTSINTFMRFSRLTKDVLEWKHIYGVLMHPSRAKKLGIKDGDMVKLKGPNGEIVAKVRVTEAVHPYVLAAPHATAVDKAIIPGEAVIETAGGTVKVKLFSNGGGYGVNNNFLGDPLESVVPEEGYRAAQHDFVVKVEKL</sequence>
<evidence type="ECO:0000256" key="5">
    <source>
        <dbReference type="ARBA" id="ARBA00022729"/>
    </source>
</evidence>
<dbReference type="GO" id="GO:0051539">
    <property type="term" value="F:4 iron, 4 sulfur cluster binding"/>
    <property type="evidence" value="ECO:0007669"/>
    <property type="project" value="UniProtKB-KW"/>
</dbReference>
<dbReference type="Pfam" id="PF00384">
    <property type="entry name" value="Molybdopterin"/>
    <property type="match status" value="1"/>
</dbReference>
<dbReference type="RefSeq" id="WP_088171694.1">
    <property type="nucleotide sequence ID" value="NZ_NCQP01000001.1"/>
</dbReference>
<keyword evidence="11" id="KW-1185">Reference proteome</keyword>
<keyword evidence="3" id="KW-0500">Molybdenum</keyword>
<dbReference type="InterPro" id="IPR006311">
    <property type="entry name" value="TAT_signal"/>
</dbReference>
<keyword evidence="5" id="KW-0732">Signal</keyword>
<dbReference type="InterPro" id="IPR006656">
    <property type="entry name" value="Mopterin_OxRdtase"/>
</dbReference>
<keyword evidence="4" id="KW-0479">Metal-binding</keyword>
<dbReference type="Gene3D" id="3.40.228.10">
    <property type="entry name" value="Dimethylsulfoxide Reductase, domain 2"/>
    <property type="match status" value="2"/>
</dbReference>
<proteinExistence type="inferred from homology"/>
<name>A0A211YR92_9CREN</name>
<keyword evidence="6" id="KW-0560">Oxidoreductase</keyword>
<dbReference type="Proteomes" id="UP000196694">
    <property type="component" value="Unassembled WGS sequence"/>
</dbReference>
<dbReference type="InterPro" id="IPR009010">
    <property type="entry name" value="Asp_de-COase-like_dom_sf"/>
</dbReference>
<dbReference type="SUPFAM" id="SSF50692">
    <property type="entry name" value="ADC-like"/>
    <property type="match status" value="1"/>
</dbReference>
<dbReference type="AlphaFoldDB" id="A0A211YR92"/>
<gene>
    <name evidence="10" type="ORF">Pdsh_01045</name>
</gene>
<dbReference type="Gene3D" id="3.40.50.740">
    <property type="match status" value="2"/>
</dbReference>
<evidence type="ECO:0000256" key="7">
    <source>
        <dbReference type="ARBA" id="ARBA00023004"/>
    </source>
</evidence>
<dbReference type="GO" id="GO:0043546">
    <property type="term" value="F:molybdopterin cofactor binding"/>
    <property type="evidence" value="ECO:0007669"/>
    <property type="project" value="InterPro"/>
</dbReference>
<organism evidence="10 11">
    <name type="scientific">Pyrodictium delaneyi</name>
    <dbReference type="NCBI Taxonomy" id="1273541"/>
    <lineage>
        <taxon>Archaea</taxon>
        <taxon>Thermoproteota</taxon>
        <taxon>Thermoprotei</taxon>
        <taxon>Desulfurococcales</taxon>
        <taxon>Pyrodictiaceae</taxon>
        <taxon>Pyrodictium</taxon>
    </lineage>
</organism>
<comment type="caution">
    <text evidence="10">The sequence shown here is derived from an EMBL/GenBank/DDBJ whole genome shotgun (WGS) entry which is preliminary data.</text>
</comment>
<dbReference type="Pfam" id="PF01568">
    <property type="entry name" value="Molydop_binding"/>
    <property type="match status" value="1"/>
</dbReference>
<evidence type="ECO:0000313" key="10">
    <source>
        <dbReference type="EMBL" id="OWJ55424.1"/>
    </source>
</evidence>
<reference evidence="10 11" key="1">
    <citation type="submission" date="2017-05" db="EMBL/GenBank/DDBJ databases">
        <title>The draft genome of the hyperthermophilic archaeon 'Pyrodictium delaneyi strain Hulk', an iron and nitrate reducer, reveals the capacity for sulfate reduction.</title>
        <authorList>
            <person name="Demey L.M."/>
            <person name="Miller C."/>
            <person name="Manzella M."/>
            <person name="Reguera G."/>
            <person name="Kashefi K."/>
        </authorList>
    </citation>
    <scope>NUCLEOTIDE SEQUENCE [LARGE SCALE GENOMIC DNA]</scope>
    <source>
        <strain evidence="10 11">Hulk</strain>
    </source>
</reference>
<dbReference type="PROSITE" id="PS51318">
    <property type="entry name" value="TAT"/>
    <property type="match status" value="1"/>
</dbReference>
<dbReference type="EMBL" id="NCQP01000001">
    <property type="protein sequence ID" value="OWJ55424.1"/>
    <property type="molecule type" value="Genomic_DNA"/>
</dbReference>
<evidence type="ECO:0000256" key="2">
    <source>
        <dbReference type="ARBA" id="ARBA00022485"/>
    </source>
</evidence>
<dbReference type="PANTHER" id="PTHR43742">
    <property type="entry name" value="TRIMETHYLAMINE-N-OXIDE REDUCTASE"/>
    <property type="match status" value="1"/>
</dbReference>
<evidence type="ECO:0000313" key="11">
    <source>
        <dbReference type="Proteomes" id="UP000196694"/>
    </source>
</evidence>
<evidence type="ECO:0000256" key="3">
    <source>
        <dbReference type="ARBA" id="ARBA00022505"/>
    </source>
</evidence>
<evidence type="ECO:0000256" key="6">
    <source>
        <dbReference type="ARBA" id="ARBA00023002"/>
    </source>
</evidence>
<feature type="domain" description="4Fe-4S Mo/W bis-MGD-type" evidence="9">
    <location>
        <begin position="44"/>
        <end position="111"/>
    </location>
</feature>
<keyword evidence="7" id="KW-0408">Iron</keyword>
<dbReference type="PANTHER" id="PTHR43742:SF9">
    <property type="entry name" value="TETRATHIONATE REDUCTASE SUBUNIT A"/>
    <property type="match status" value="1"/>
</dbReference>
<dbReference type="InterPro" id="IPR006657">
    <property type="entry name" value="MoPterin_dinucl-bd_dom"/>
</dbReference>
<protein>
    <submittedName>
        <fullName evidence="10">Dehydrogenase</fullName>
    </submittedName>
</protein>
<evidence type="ECO:0000256" key="4">
    <source>
        <dbReference type="ARBA" id="ARBA00022723"/>
    </source>
</evidence>
<dbReference type="Gene3D" id="2.40.40.20">
    <property type="match status" value="1"/>
</dbReference>
<dbReference type="SUPFAM" id="SSF53706">
    <property type="entry name" value="Formate dehydrogenase/DMSO reductase, domains 1-3"/>
    <property type="match status" value="1"/>
</dbReference>
<dbReference type="InterPro" id="IPR006963">
    <property type="entry name" value="Mopterin_OxRdtase_4Fe-4S_dom"/>
</dbReference>
<dbReference type="PROSITE" id="PS51669">
    <property type="entry name" value="4FE4S_MOW_BIS_MGD"/>
    <property type="match status" value="1"/>
</dbReference>
<keyword evidence="8" id="KW-0411">Iron-sulfur</keyword>
<dbReference type="InterPro" id="IPR050612">
    <property type="entry name" value="Prok_Mopterin_Oxidored"/>
</dbReference>
<evidence type="ECO:0000256" key="8">
    <source>
        <dbReference type="ARBA" id="ARBA00023014"/>
    </source>
</evidence>